<accession>A0A183ST91</accession>
<dbReference type="EMBL" id="UYSU01034141">
    <property type="protein sequence ID" value="VDL93824.1"/>
    <property type="molecule type" value="Genomic_DNA"/>
</dbReference>
<evidence type="ECO:0000313" key="3">
    <source>
        <dbReference type="WBParaSite" id="SSLN_0000771701-mRNA-1"/>
    </source>
</evidence>
<gene>
    <name evidence="1" type="ORF">SSLN_LOCUS7439</name>
</gene>
<organism evidence="3">
    <name type="scientific">Schistocephalus solidus</name>
    <name type="common">Tapeworm</name>
    <dbReference type="NCBI Taxonomy" id="70667"/>
    <lineage>
        <taxon>Eukaryota</taxon>
        <taxon>Metazoa</taxon>
        <taxon>Spiralia</taxon>
        <taxon>Lophotrochozoa</taxon>
        <taxon>Platyhelminthes</taxon>
        <taxon>Cestoda</taxon>
        <taxon>Eucestoda</taxon>
        <taxon>Diphyllobothriidea</taxon>
        <taxon>Diphyllobothriidae</taxon>
        <taxon>Schistocephalus</taxon>
    </lineage>
</organism>
<keyword evidence="2" id="KW-1185">Reference proteome</keyword>
<evidence type="ECO:0000313" key="1">
    <source>
        <dbReference type="EMBL" id="VDL93824.1"/>
    </source>
</evidence>
<sequence length="141" mass="15401">MWLREAKLRPVATPQATTTTDELNYVTVSGVVCASKPGMVAPFPYPPPYNHLSARPPSHLPTNSVGCVDEPAHSNSLECLSPFRQSAEQMTGMEDGAGRSGTGTLESGFHRTQRHRFTEQGQLDEAGTSYIFFWSDCPQAD</sequence>
<evidence type="ECO:0000313" key="2">
    <source>
        <dbReference type="Proteomes" id="UP000275846"/>
    </source>
</evidence>
<protein>
    <submittedName>
        <fullName evidence="1 3">Uncharacterized protein</fullName>
    </submittedName>
</protein>
<reference evidence="3" key="1">
    <citation type="submission" date="2016-06" db="UniProtKB">
        <authorList>
            <consortium name="WormBaseParasite"/>
        </authorList>
    </citation>
    <scope>IDENTIFICATION</scope>
</reference>
<dbReference type="Proteomes" id="UP000275846">
    <property type="component" value="Unassembled WGS sequence"/>
</dbReference>
<proteinExistence type="predicted"/>
<reference evidence="1 2" key="2">
    <citation type="submission" date="2018-11" db="EMBL/GenBank/DDBJ databases">
        <authorList>
            <consortium name="Pathogen Informatics"/>
        </authorList>
    </citation>
    <scope>NUCLEOTIDE SEQUENCE [LARGE SCALE GENOMIC DNA]</scope>
    <source>
        <strain evidence="1 2">NST_G2</strain>
    </source>
</reference>
<name>A0A183ST91_SCHSO</name>
<dbReference type="WBParaSite" id="SSLN_0000771701-mRNA-1">
    <property type="protein sequence ID" value="SSLN_0000771701-mRNA-1"/>
    <property type="gene ID" value="SSLN_0000771701"/>
</dbReference>
<dbReference type="AlphaFoldDB" id="A0A183ST91"/>